<organism evidence="1 2">
    <name type="scientific">Stentor coeruleus</name>
    <dbReference type="NCBI Taxonomy" id="5963"/>
    <lineage>
        <taxon>Eukaryota</taxon>
        <taxon>Sar</taxon>
        <taxon>Alveolata</taxon>
        <taxon>Ciliophora</taxon>
        <taxon>Postciliodesmatophora</taxon>
        <taxon>Heterotrichea</taxon>
        <taxon>Heterotrichida</taxon>
        <taxon>Stentoridae</taxon>
        <taxon>Stentor</taxon>
    </lineage>
</organism>
<evidence type="ECO:0000313" key="1">
    <source>
        <dbReference type="EMBL" id="OMJ85403.1"/>
    </source>
</evidence>
<dbReference type="PROSITE" id="PS50096">
    <property type="entry name" value="IQ"/>
    <property type="match status" value="1"/>
</dbReference>
<keyword evidence="2" id="KW-1185">Reference proteome</keyword>
<protein>
    <submittedName>
        <fullName evidence="1">Uncharacterized protein</fullName>
    </submittedName>
</protein>
<reference evidence="1 2" key="1">
    <citation type="submission" date="2016-11" db="EMBL/GenBank/DDBJ databases">
        <title>The macronuclear genome of Stentor coeruleus: a giant cell with tiny introns.</title>
        <authorList>
            <person name="Slabodnick M."/>
            <person name="Ruby J.G."/>
            <person name="Reiff S.B."/>
            <person name="Swart E.C."/>
            <person name="Gosai S."/>
            <person name="Prabakaran S."/>
            <person name="Witkowska E."/>
            <person name="Larue G.E."/>
            <person name="Fisher S."/>
            <person name="Freeman R.M."/>
            <person name="Gunawardena J."/>
            <person name="Chu W."/>
            <person name="Stover N.A."/>
            <person name="Gregory B.D."/>
            <person name="Nowacki M."/>
            <person name="Derisi J."/>
            <person name="Roy S.W."/>
            <person name="Marshall W.F."/>
            <person name="Sood P."/>
        </authorList>
    </citation>
    <scope>NUCLEOTIDE SEQUENCE [LARGE SCALE GENOMIC DNA]</scope>
    <source>
        <strain evidence="1">WM001</strain>
    </source>
</reference>
<name>A0A1R2C8R4_9CILI</name>
<dbReference type="Proteomes" id="UP000187209">
    <property type="component" value="Unassembled WGS sequence"/>
</dbReference>
<dbReference type="AlphaFoldDB" id="A0A1R2C8R4"/>
<comment type="caution">
    <text evidence="1">The sequence shown here is derived from an EMBL/GenBank/DDBJ whole genome shotgun (WGS) entry which is preliminary data.</text>
</comment>
<dbReference type="InterPro" id="IPR000048">
    <property type="entry name" value="IQ_motif_EF-hand-BS"/>
</dbReference>
<dbReference type="Pfam" id="PF00612">
    <property type="entry name" value="IQ"/>
    <property type="match status" value="1"/>
</dbReference>
<dbReference type="EMBL" id="MPUH01000238">
    <property type="protein sequence ID" value="OMJ85403.1"/>
    <property type="molecule type" value="Genomic_DNA"/>
</dbReference>
<sequence>MDNNELIPVLISWKGPGENVYVCKDREKYLISDGYRVLWVPQGELIFNFLVDDVYQISELYDKVTIDETQYNYLIVEKLPDEISQIKYLTLQEIEIIDQEMFQYEQPTGREQVNKITESFEEDSFYRNSISDIIKNPSSENFMLKSIIKIQSAIRRFLSERKYKVLIKSLNGSILLKKHEYKIPLKFNRSVIRKDPIKIIPNFKDFRKMIHKTLKDKNTT</sequence>
<evidence type="ECO:0000313" key="2">
    <source>
        <dbReference type="Proteomes" id="UP000187209"/>
    </source>
</evidence>
<gene>
    <name evidence="1" type="ORF">SteCoe_13314</name>
</gene>
<proteinExistence type="predicted"/>
<accession>A0A1R2C8R4</accession>